<feature type="compositionally biased region" description="Basic and acidic residues" evidence="1">
    <location>
        <begin position="121"/>
        <end position="136"/>
    </location>
</feature>
<sequence length="136" mass="14294">MQANVASAWRDPARNLGANLLRNLVRCETSCSCRGLGASVVPRGPRSRHCCALARPVDILAVEWGCGMHPLADPCGQFSTSATAAPETVAVGARSEQHSPKGNRFQGPPCARTRGGGPCHAAREKARVESNGKLHA</sequence>
<evidence type="ECO:0000256" key="1">
    <source>
        <dbReference type="SAM" id="MobiDB-lite"/>
    </source>
</evidence>
<proteinExistence type="predicted"/>
<dbReference type="PaxDb" id="3218-PP1S223_66V6.1"/>
<reference evidence="3" key="3">
    <citation type="submission" date="2020-12" db="UniProtKB">
        <authorList>
            <consortium name="EnsemblPlants"/>
        </authorList>
    </citation>
    <scope>IDENTIFICATION</scope>
</reference>
<dbReference type="EnsemblPlants" id="Pp3c13_20080V3.1">
    <property type="protein sequence ID" value="PAC:32931812.CDS.1"/>
    <property type="gene ID" value="Pp3c13_20080"/>
</dbReference>
<gene>
    <name evidence="2" type="ORF">PHYPA_017609</name>
</gene>
<evidence type="ECO:0000313" key="2">
    <source>
        <dbReference type="EMBL" id="PNR42779.1"/>
    </source>
</evidence>
<keyword evidence="4" id="KW-1185">Reference proteome</keyword>
<dbReference type="Gramene" id="Pp3c13_20080V3.2">
    <property type="protein sequence ID" value="PAC:32931813.CDS.1"/>
    <property type="gene ID" value="Pp3c13_20080"/>
</dbReference>
<organism evidence="2">
    <name type="scientific">Physcomitrium patens</name>
    <name type="common">Spreading-leaved earth moss</name>
    <name type="synonym">Physcomitrella patens</name>
    <dbReference type="NCBI Taxonomy" id="3218"/>
    <lineage>
        <taxon>Eukaryota</taxon>
        <taxon>Viridiplantae</taxon>
        <taxon>Streptophyta</taxon>
        <taxon>Embryophyta</taxon>
        <taxon>Bryophyta</taxon>
        <taxon>Bryophytina</taxon>
        <taxon>Bryopsida</taxon>
        <taxon>Funariidae</taxon>
        <taxon>Funariales</taxon>
        <taxon>Funariaceae</taxon>
        <taxon>Physcomitrium</taxon>
    </lineage>
</organism>
<dbReference type="EMBL" id="ABEU02000013">
    <property type="protein sequence ID" value="PNR42779.1"/>
    <property type="molecule type" value="Genomic_DNA"/>
</dbReference>
<reference evidence="2 4" key="1">
    <citation type="journal article" date="2008" name="Science">
        <title>The Physcomitrella genome reveals evolutionary insights into the conquest of land by plants.</title>
        <authorList>
            <person name="Rensing S."/>
            <person name="Lang D."/>
            <person name="Zimmer A."/>
            <person name="Terry A."/>
            <person name="Salamov A."/>
            <person name="Shapiro H."/>
            <person name="Nishiyama T."/>
            <person name="Perroud P.-F."/>
            <person name="Lindquist E."/>
            <person name="Kamisugi Y."/>
            <person name="Tanahashi T."/>
            <person name="Sakakibara K."/>
            <person name="Fujita T."/>
            <person name="Oishi K."/>
            <person name="Shin-I T."/>
            <person name="Kuroki Y."/>
            <person name="Toyoda A."/>
            <person name="Suzuki Y."/>
            <person name="Hashimoto A."/>
            <person name="Yamaguchi K."/>
            <person name="Sugano A."/>
            <person name="Kohara Y."/>
            <person name="Fujiyama A."/>
            <person name="Anterola A."/>
            <person name="Aoki S."/>
            <person name="Ashton N."/>
            <person name="Barbazuk W.B."/>
            <person name="Barker E."/>
            <person name="Bennetzen J."/>
            <person name="Bezanilla M."/>
            <person name="Blankenship R."/>
            <person name="Cho S.H."/>
            <person name="Dutcher S."/>
            <person name="Estelle M."/>
            <person name="Fawcett J.A."/>
            <person name="Gundlach H."/>
            <person name="Hanada K."/>
            <person name="Heyl A."/>
            <person name="Hicks K.A."/>
            <person name="Hugh J."/>
            <person name="Lohr M."/>
            <person name="Mayer K."/>
            <person name="Melkozernov A."/>
            <person name="Murata T."/>
            <person name="Nelson D."/>
            <person name="Pils B."/>
            <person name="Prigge M."/>
            <person name="Reiss B."/>
            <person name="Renner T."/>
            <person name="Rombauts S."/>
            <person name="Rushton P."/>
            <person name="Sanderfoot A."/>
            <person name="Schween G."/>
            <person name="Shiu S.-H."/>
            <person name="Stueber K."/>
            <person name="Theodoulou F.L."/>
            <person name="Tu H."/>
            <person name="Van de Peer Y."/>
            <person name="Verrier P.J."/>
            <person name="Waters E."/>
            <person name="Wood A."/>
            <person name="Yang L."/>
            <person name="Cove D."/>
            <person name="Cuming A."/>
            <person name="Hasebe M."/>
            <person name="Lucas S."/>
            <person name="Mishler D.B."/>
            <person name="Reski R."/>
            <person name="Grigoriev I."/>
            <person name="Quatrano R.S."/>
            <person name="Boore J.L."/>
        </authorList>
    </citation>
    <scope>NUCLEOTIDE SEQUENCE [LARGE SCALE GENOMIC DNA]</scope>
    <source>
        <strain evidence="3 4">cv. Gransden 2004</strain>
    </source>
</reference>
<name>A0A2K1JMM0_PHYPA</name>
<evidence type="ECO:0000313" key="3">
    <source>
        <dbReference type="EnsemblPlants" id="PAC:32931812.CDS.1"/>
    </source>
</evidence>
<accession>A0A2K1JMM0</accession>
<protein>
    <submittedName>
        <fullName evidence="2 3">Uncharacterized protein</fullName>
    </submittedName>
</protein>
<dbReference type="EnsemblPlants" id="Pp3c13_20080V3.2">
    <property type="protein sequence ID" value="PAC:32931813.CDS.1"/>
    <property type="gene ID" value="Pp3c13_20080"/>
</dbReference>
<reference evidence="2 4" key="2">
    <citation type="journal article" date="2018" name="Plant J.">
        <title>The Physcomitrella patens chromosome-scale assembly reveals moss genome structure and evolution.</title>
        <authorList>
            <person name="Lang D."/>
            <person name="Ullrich K.K."/>
            <person name="Murat F."/>
            <person name="Fuchs J."/>
            <person name="Jenkins J."/>
            <person name="Haas F.B."/>
            <person name="Piednoel M."/>
            <person name="Gundlach H."/>
            <person name="Van Bel M."/>
            <person name="Meyberg R."/>
            <person name="Vives C."/>
            <person name="Morata J."/>
            <person name="Symeonidi A."/>
            <person name="Hiss M."/>
            <person name="Muchero W."/>
            <person name="Kamisugi Y."/>
            <person name="Saleh O."/>
            <person name="Blanc G."/>
            <person name="Decker E.L."/>
            <person name="van Gessel N."/>
            <person name="Grimwood J."/>
            <person name="Hayes R.D."/>
            <person name="Graham S.W."/>
            <person name="Gunter L.E."/>
            <person name="McDaniel S.F."/>
            <person name="Hoernstein S.N.W."/>
            <person name="Larsson A."/>
            <person name="Li F.W."/>
            <person name="Perroud P.F."/>
            <person name="Phillips J."/>
            <person name="Ranjan P."/>
            <person name="Rokshar D.S."/>
            <person name="Rothfels C.J."/>
            <person name="Schneider L."/>
            <person name="Shu S."/>
            <person name="Stevenson D.W."/>
            <person name="Thummler F."/>
            <person name="Tillich M."/>
            <person name="Villarreal Aguilar J.C."/>
            <person name="Widiez T."/>
            <person name="Wong G.K."/>
            <person name="Wymore A."/>
            <person name="Zhang Y."/>
            <person name="Zimmer A.D."/>
            <person name="Quatrano R.S."/>
            <person name="Mayer K.F.X."/>
            <person name="Goodstein D."/>
            <person name="Casacuberta J.M."/>
            <person name="Vandepoele K."/>
            <person name="Reski R."/>
            <person name="Cuming A.C."/>
            <person name="Tuskan G.A."/>
            <person name="Maumus F."/>
            <person name="Salse J."/>
            <person name="Schmutz J."/>
            <person name="Rensing S.A."/>
        </authorList>
    </citation>
    <scope>NUCLEOTIDE SEQUENCE [LARGE SCALE GENOMIC DNA]</scope>
    <source>
        <strain evidence="3 4">cv. Gransden 2004</strain>
    </source>
</reference>
<dbReference type="InParanoid" id="A0A2K1JMM0"/>
<feature type="region of interest" description="Disordered" evidence="1">
    <location>
        <begin position="87"/>
        <end position="136"/>
    </location>
</feature>
<dbReference type="Proteomes" id="UP000006727">
    <property type="component" value="Chromosome 13"/>
</dbReference>
<evidence type="ECO:0000313" key="4">
    <source>
        <dbReference type="Proteomes" id="UP000006727"/>
    </source>
</evidence>
<dbReference type="AlphaFoldDB" id="A0A2K1JMM0"/>
<dbReference type="Gramene" id="Pp3c13_20080V3.1">
    <property type="protein sequence ID" value="PAC:32931812.CDS.1"/>
    <property type="gene ID" value="Pp3c13_20080"/>
</dbReference>